<protein>
    <submittedName>
        <fullName evidence="1">Uncharacterized protein</fullName>
    </submittedName>
</protein>
<accession>A0ABW1V0L7</accession>
<sequence>MDRWIQANVKGEKWILLSEHKQGKDIIIPNSLDVEVVNVSCIDTASFINNLPVGAHIPDIDVEQDQISVVYVYFPIGNGEAYLTTEEWARQMTCYAPYNWGVEQAYDKQYGIYFKLYPLNDYDLESREKLYFSINNVVSFGELEKMVYVAVRFTNIPMLSDNGEDNLYKQSSESETSKDGTDYLAFFKKRSELNILNFESNRTRVAVGDTIKLEWAIAGDAVQCVLTPGDLVVESVGSFEMEIFTDTTVRLYAFGKEVQISETVTIYVDQPVITTFTSDCQDNKTLFGRRVLLSYDVSDADGMYLNQGIGRVMGNSISVLPTSATTTYTLSCMGIDKLIQKSLTITITDFLKVDYLSYSRSSRRSDGSYDYYLKWKVSNCNTIRLTTSDGQIRSTGEASGSIQFKDSSETPLTVTLYCTGTSEQVLDQIYSV</sequence>
<dbReference type="Proteomes" id="UP001596233">
    <property type="component" value="Unassembled WGS sequence"/>
</dbReference>
<keyword evidence="2" id="KW-1185">Reference proteome</keyword>
<dbReference type="EMBL" id="JBHSTE010000002">
    <property type="protein sequence ID" value="MFC6332029.1"/>
    <property type="molecule type" value="Genomic_DNA"/>
</dbReference>
<evidence type="ECO:0000313" key="1">
    <source>
        <dbReference type="EMBL" id="MFC6332029.1"/>
    </source>
</evidence>
<proteinExistence type="predicted"/>
<dbReference type="RefSeq" id="WP_379231958.1">
    <property type="nucleotide sequence ID" value="NZ_JBHSTE010000002.1"/>
</dbReference>
<name>A0ABW1V0L7_9BACL</name>
<reference evidence="2" key="1">
    <citation type="journal article" date="2019" name="Int. J. Syst. Evol. Microbiol.">
        <title>The Global Catalogue of Microorganisms (GCM) 10K type strain sequencing project: providing services to taxonomists for standard genome sequencing and annotation.</title>
        <authorList>
            <consortium name="The Broad Institute Genomics Platform"/>
            <consortium name="The Broad Institute Genome Sequencing Center for Infectious Disease"/>
            <person name="Wu L."/>
            <person name="Ma J."/>
        </authorList>
    </citation>
    <scope>NUCLEOTIDE SEQUENCE [LARGE SCALE GENOMIC DNA]</scope>
    <source>
        <strain evidence="2">PCU 280</strain>
    </source>
</reference>
<gene>
    <name evidence="1" type="ORF">ACFP56_05290</name>
</gene>
<comment type="caution">
    <text evidence="1">The sequence shown here is derived from an EMBL/GenBank/DDBJ whole genome shotgun (WGS) entry which is preliminary data.</text>
</comment>
<evidence type="ECO:0000313" key="2">
    <source>
        <dbReference type="Proteomes" id="UP001596233"/>
    </source>
</evidence>
<organism evidence="1 2">
    <name type="scientific">Paenibacillus septentrionalis</name>
    <dbReference type="NCBI Taxonomy" id="429342"/>
    <lineage>
        <taxon>Bacteria</taxon>
        <taxon>Bacillati</taxon>
        <taxon>Bacillota</taxon>
        <taxon>Bacilli</taxon>
        <taxon>Bacillales</taxon>
        <taxon>Paenibacillaceae</taxon>
        <taxon>Paenibacillus</taxon>
    </lineage>
</organism>